<gene>
    <name evidence="2" type="ORF">LX83_001846</name>
</gene>
<feature type="domain" description="Amidase" evidence="1">
    <location>
        <begin position="82"/>
        <end position="491"/>
    </location>
</feature>
<dbReference type="InterPro" id="IPR000120">
    <property type="entry name" value="Amidase"/>
</dbReference>
<dbReference type="Pfam" id="PF01425">
    <property type="entry name" value="Amidase"/>
    <property type="match status" value="1"/>
</dbReference>
<reference evidence="2" key="1">
    <citation type="submission" date="2022-06" db="EMBL/GenBank/DDBJ databases">
        <title>Genomic Encyclopedia of Archaeal and Bacterial Type Strains, Phase II (KMG-II): from individual species to whole genera.</title>
        <authorList>
            <person name="Goeker M."/>
        </authorList>
    </citation>
    <scope>NUCLEOTIDE SEQUENCE</scope>
    <source>
        <strain evidence="2">DSM 43935</strain>
    </source>
</reference>
<dbReference type="RefSeq" id="WP_253769391.1">
    <property type="nucleotide sequence ID" value="NZ_JAMTCK010000004.1"/>
</dbReference>
<dbReference type="PANTHER" id="PTHR11895">
    <property type="entry name" value="TRANSAMIDASE"/>
    <property type="match status" value="1"/>
</dbReference>
<dbReference type="EMBL" id="JAMTCK010000004">
    <property type="protein sequence ID" value="MCP2164997.1"/>
    <property type="molecule type" value="Genomic_DNA"/>
</dbReference>
<dbReference type="SUPFAM" id="SSF75304">
    <property type="entry name" value="Amidase signature (AS) enzymes"/>
    <property type="match status" value="1"/>
</dbReference>
<evidence type="ECO:0000313" key="3">
    <source>
        <dbReference type="Proteomes" id="UP001206128"/>
    </source>
</evidence>
<dbReference type="InterPro" id="IPR023631">
    <property type="entry name" value="Amidase_dom"/>
</dbReference>
<evidence type="ECO:0000313" key="2">
    <source>
        <dbReference type="EMBL" id="MCP2164997.1"/>
    </source>
</evidence>
<dbReference type="Gene3D" id="1.10.20.60">
    <property type="entry name" value="Glu-tRNAGln amidotransferase C subunit, N-terminal domain"/>
    <property type="match status" value="1"/>
</dbReference>
<sequence>MGMSPPTNADLREIARRYHLRLDESDLDSFRGLVTAALISFDVVEALYRAARPVPPARQHRRPDAHENPLGAWYVRTDLSHSVDGPLAGRTVAVKDNIEVAGVPMANGSQAVEGFVPALDATVVSRVLDAGATITGKAVCEDLCFSAGSHTSACGPVRNPWDRDRMSGGSSSGCAALVAAGEVDLAIGGDQGGSIRIPAAFCGVVGHKPTHGLVPYTGAFPIEATLDHLGPITATTRDAALLLTVLAGPDGQDPRQDPDPRPRDYLDGLDADVAGLRVGVLDEGFGLPGLSDPDVDRAVLAATRVLAEIGASVRRVSVPWHRHGQHLWSVIATEGATAQMIDGNAYGMNWVGRYDPELIAHYGQGRLDHADALSEVVKFVVLGGRYSIERYHGRYYAMARNLAPTLADAYDRALAEVDVLVMPTVPCLPQRFPCGAGGREEQVARALELIPNTAPFDVTGHPAISVPAGLVDGLPVGLMIVAPRHADHLCLRLAHAYETAVGGFPAPALGQPAMATD</sequence>
<accession>A0AAE3GD18</accession>
<comment type="caution">
    <text evidence="2">The sequence shown here is derived from an EMBL/GenBank/DDBJ whole genome shotgun (WGS) entry which is preliminary data.</text>
</comment>
<dbReference type="InterPro" id="IPR020556">
    <property type="entry name" value="Amidase_CS"/>
</dbReference>
<protein>
    <submittedName>
        <fullName evidence="2">Amidase</fullName>
    </submittedName>
</protein>
<dbReference type="Proteomes" id="UP001206128">
    <property type="component" value="Unassembled WGS sequence"/>
</dbReference>
<dbReference type="GO" id="GO:0003824">
    <property type="term" value="F:catalytic activity"/>
    <property type="evidence" value="ECO:0007669"/>
    <property type="project" value="InterPro"/>
</dbReference>
<name>A0AAE3GD18_9PSEU</name>
<dbReference type="InterPro" id="IPR036928">
    <property type="entry name" value="AS_sf"/>
</dbReference>
<dbReference type="NCBIfam" id="NF005565">
    <property type="entry name" value="PRK07235.1"/>
    <property type="match status" value="1"/>
</dbReference>
<proteinExistence type="predicted"/>
<keyword evidence="3" id="KW-1185">Reference proteome</keyword>
<dbReference type="PROSITE" id="PS00571">
    <property type="entry name" value="AMIDASES"/>
    <property type="match status" value="1"/>
</dbReference>
<dbReference type="PANTHER" id="PTHR11895:SF170">
    <property type="entry name" value="AMIDASE"/>
    <property type="match status" value="1"/>
</dbReference>
<dbReference type="AlphaFoldDB" id="A0AAE3GD18"/>
<dbReference type="Gene3D" id="3.90.1300.10">
    <property type="entry name" value="Amidase signature (AS) domain"/>
    <property type="match status" value="1"/>
</dbReference>
<evidence type="ECO:0000259" key="1">
    <source>
        <dbReference type="Pfam" id="PF01425"/>
    </source>
</evidence>
<organism evidence="2 3">
    <name type="scientific">Goodfellowiella coeruleoviolacea</name>
    <dbReference type="NCBI Taxonomy" id="334858"/>
    <lineage>
        <taxon>Bacteria</taxon>
        <taxon>Bacillati</taxon>
        <taxon>Actinomycetota</taxon>
        <taxon>Actinomycetes</taxon>
        <taxon>Pseudonocardiales</taxon>
        <taxon>Pseudonocardiaceae</taxon>
        <taxon>Goodfellowiella</taxon>
    </lineage>
</organism>